<comment type="caution">
    <text evidence="2">The sequence shown here is derived from an EMBL/GenBank/DDBJ whole genome shotgun (WGS) entry which is preliminary data.</text>
</comment>
<sequence>MKKSKKFLFAIITMFCIAQSGLSSDQPTAKPLELQYLTTSVGPSGDIEARAISANGKVVVGSADFKAGGCGCDADAFAWSSTTGMIDINNGAVPWSWASAVNADGTVIAGILQYTMEEHTRPFRWTAETGLVDLIKANPQLENFYPVALSANGTIMAGRVHLSDQGARTRGAIVSNGALIYLASQQDKKENSNVTAMTPNGEIVVGNIDVDGTGNRAFLWKKNEGMKDITTIKGRFLSSYATGVSADGSVVVGSVFVDGIRHAFRWTEKNGMKDLGALTKDEDESLEALSVSENGAVVFGISSRRRAKEYRLFQWSVDKGMVDLGPAPGNIDKSNIEGASSDGNILTGSVFRSGLKNAFVLELRNTGKPQQ</sequence>
<dbReference type="RefSeq" id="WP_168055826.1">
    <property type="nucleotide sequence ID" value="NZ_JAAOZT010000007.1"/>
</dbReference>
<evidence type="ECO:0000313" key="3">
    <source>
        <dbReference type="Proteomes" id="UP000571084"/>
    </source>
</evidence>
<name>A0A840RVL4_9BURK</name>
<proteinExistence type="predicted"/>
<dbReference type="SUPFAM" id="SSF82171">
    <property type="entry name" value="DPP6 N-terminal domain-like"/>
    <property type="match status" value="1"/>
</dbReference>
<feature type="signal peptide" evidence="1">
    <location>
        <begin position="1"/>
        <end position="25"/>
    </location>
</feature>
<dbReference type="Proteomes" id="UP000571084">
    <property type="component" value="Unassembled WGS sequence"/>
</dbReference>
<evidence type="ECO:0000256" key="1">
    <source>
        <dbReference type="SAM" id="SignalP"/>
    </source>
</evidence>
<dbReference type="NCBIfam" id="TIGR02913">
    <property type="entry name" value="HAF_rpt"/>
    <property type="match status" value="1"/>
</dbReference>
<accession>A0A840RVL4</accession>
<keyword evidence="1" id="KW-0732">Signal</keyword>
<dbReference type="InterPro" id="IPR014262">
    <property type="entry name" value="HAF_rpt"/>
</dbReference>
<keyword evidence="3" id="KW-1185">Reference proteome</keyword>
<dbReference type="EMBL" id="JACHHQ010000005">
    <property type="protein sequence ID" value="MBB5200704.1"/>
    <property type="molecule type" value="Genomic_DNA"/>
</dbReference>
<reference evidence="2 3" key="1">
    <citation type="submission" date="2020-08" db="EMBL/GenBank/DDBJ databases">
        <title>Genomic Encyclopedia of Type Strains, Phase IV (KMG-IV): sequencing the most valuable type-strain genomes for metagenomic binning, comparative biology and taxonomic classification.</title>
        <authorList>
            <person name="Goeker M."/>
        </authorList>
    </citation>
    <scope>NUCLEOTIDE SEQUENCE [LARGE SCALE GENOMIC DNA]</scope>
    <source>
        <strain evidence="2 3">DSM 23240</strain>
    </source>
</reference>
<gene>
    <name evidence="2" type="ORF">HNR39_002546</name>
</gene>
<feature type="chain" id="PRO_5032565349" evidence="1">
    <location>
        <begin position="26"/>
        <end position="371"/>
    </location>
</feature>
<organism evidence="2 3">
    <name type="scientific">Glaciimonas immobilis</name>
    <dbReference type="NCBI Taxonomy" id="728004"/>
    <lineage>
        <taxon>Bacteria</taxon>
        <taxon>Pseudomonadati</taxon>
        <taxon>Pseudomonadota</taxon>
        <taxon>Betaproteobacteria</taxon>
        <taxon>Burkholderiales</taxon>
        <taxon>Oxalobacteraceae</taxon>
        <taxon>Glaciimonas</taxon>
    </lineage>
</organism>
<dbReference type="AlphaFoldDB" id="A0A840RVL4"/>
<protein>
    <submittedName>
        <fullName evidence="2">Putative HAF family extracellular repeat protein</fullName>
    </submittedName>
</protein>
<evidence type="ECO:0000313" key="2">
    <source>
        <dbReference type="EMBL" id="MBB5200704.1"/>
    </source>
</evidence>